<dbReference type="EMBL" id="JAHKSW010000011">
    <property type="protein sequence ID" value="KAG7326296.1"/>
    <property type="molecule type" value="Genomic_DNA"/>
</dbReference>
<feature type="region of interest" description="Disordered" evidence="4">
    <location>
        <begin position="3846"/>
        <end position="3874"/>
    </location>
</feature>
<feature type="compositionally biased region" description="Basic residues" evidence="4">
    <location>
        <begin position="3651"/>
        <end position="3668"/>
    </location>
</feature>
<feature type="compositionally biased region" description="Basic residues" evidence="4">
    <location>
        <begin position="3050"/>
        <end position="3066"/>
    </location>
</feature>
<evidence type="ECO:0000256" key="1">
    <source>
        <dbReference type="ARBA" id="ARBA00022741"/>
    </source>
</evidence>
<feature type="region of interest" description="Disordered" evidence="4">
    <location>
        <begin position="1322"/>
        <end position="1380"/>
    </location>
</feature>
<feature type="region of interest" description="Disordered" evidence="4">
    <location>
        <begin position="1"/>
        <end position="115"/>
    </location>
</feature>
<feature type="compositionally biased region" description="Basic residues" evidence="4">
    <location>
        <begin position="1833"/>
        <end position="1850"/>
    </location>
</feature>
<feature type="region of interest" description="Disordered" evidence="4">
    <location>
        <begin position="2029"/>
        <end position="2056"/>
    </location>
</feature>
<feature type="compositionally biased region" description="Polar residues" evidence="4">
    <location>
        <begin position="74"/>
        <end position="92"/>
    </location>
</feature>
<keyword evidence="6" id="KW-1185">Reference proteome</keyword>
<dbReference type="InterPro" id="IPR001806">
    <property type="entry name" value="Small_GTPase"/>
</dbReference>
<feature type="compositionally biased region" description="Basic residues" evidence="4">
    <location>
        <begin position="4210"/>
        <end position="4223"/>
    </location>
</feature>
<keyword evidence="1" id="KW-0547">Nucleotide-binding</keyword>
<feature type="compositionally biased region" description="Basic and acidic residues" evidence="4">
    <location>
        <begin position="149"/>
        <end position="159"/>
    </location>
</feature>
<feature type="region of interest" description="Disordered" evidence="4">
    <location>
        <begin position="3044"/>
        <end position="3073"/>
    </location>
</feature>
<gene>
    <name evidence="5" type="ORF">KOW79_009697</name>
</gene>
<feature type="region of interest" description="Disordered" evidence="4">
    <location>
        <begin position="2339"/>
        <end position="2367"/>
    </location>
</feature>
<feature type="region of interest" description="Disordered" evidence="4">
    <location>
        <begin position="1399"/>
        <end position="1463"/>
    </location>
</feature>
<feature type="region of interest" description="Disordered" evidence="4">
    <location>
        <begin position="3501"/>
        <end position="3529"/>
    </location>
</feature>
<keyword evidence="3" id="KW-0449">Lipoprotein</keyword>
<feature type="compositionally biased region" description="Polar residues" evidence="4">
    <location>
        <begin position="4381"/>
        <end position="4400"/>
    </location>
</feature>
<dbReference type="PANTHER" id="PTHR47977">
    <property type="entry name" value="RAS-RELATED PROTEIN RAB"/>
    <property type="match status" value="1"/>
</dbReference>
<accession>A0A9D3NPI4</accession>
<feature type="region of interest" description="Disordered" evidence="4">
    <location>
        <begin position="2848"/>
        <end position="2875"/>
    </location>
</feature>
<feature type="compositionally biased region" description="Polar residues" evidence="4">
    <location>
        <begin position="167"/>
        <end position="180"/>
    </location>
</feature>
<feature type="compositionally biased region" description="Basic residues" evidence="4">
    <location>
        <begin position="1438"/>
        <end position="1453"/>
    </location>
</feature>
<dbReference type="SUPFAM" id="SSF52540">
    <property type="entry name" value="P-loop containing nucleoside triphosphate hydrolases"/>
    <property type="match status" value="1"/>
</dbReference>
<feature type="region of interest" description="Disordered" evidence="4">
    <location>
        <begin position="704"/>
        <end position="729"/>
    </location>
</feature>
<protein>
    <submittedName>
        <fullName evidence="5">Uncharacterized protein</fullName>
    </submittedName>
</protein>
<dbReference type="GO" id="GO:0003924">
    <property type="term" value="F:GTPase activity"/>
    <property type="evidence" value="ECO:0007669"/>
    <property type="project" value="InterPro"/>
</dbReference>
<feature type="compositionally biased region" description="Basic residues" evidence="4">
    <location>
        <begin position="3505"/>
        <end position="3522"/>
    </location>
</feature>
<feature type="compositionally biased region" description="Basic residues" evidence="4">
    <location>
        <begin position="2342"/>
        <end position="2359"/>
    </location>
</feature>
<dbReference type="SMART" id="SM00174">
    <property type="entry name" value="RHO"/>
    <property type="match status" value="1"/>
</dbReference>
<dbReference type="Proteomes" id="UP000824219">
    <property type="component" value="Linkage Group LG11"/>
</dbReference>
<feature type="region of interest" description="Disordered" evidence="4">
    <location>
        <begin position="2648"/>
        <end position="2678"/>
    </location>
</feature>
<dbReference type="Pfam" id="PF00071">
    <property type="entry name" value="Ras"/>
    <property type="match status" value="1"/>
</dbReference>
<dbReference type="InterPro" id="IPR005225">
    <property type="entry name" value="Small_GTP-bd"/>
</dbReference>
<dbReference type="InterPro" id="IPR027417">
    <property type="entry name" value="P-loop_NTPase"/>
</dbReference>
<dbReference type="GO" id="GO:0005525">
    <property type="term" value="F:GTP binding"/>
    <property type="evidence" value="ECO:0007669"/>
    <property type="project" value="UniProtKB-KW"/>
</dbReference>
<dbReference type="PROSITE" id="PS51419">
    <property type="entry name" value="RAB"/>
    <property type="match status" value="1"/>
</dbReference>
<feature type="compositionally biased region" description="Polar residues" evidence="4">
    <location>
        <begin position="46"/>
        <end position="61"/>
    </location>
</feature>
<feature type="compositionally biased region" description="Basic and acidic residues" evidence="4">
    <location>
        <begin position="1325"/>
        <end position="1335"/>
    </location>
</feature>
<evidence type="ECO:0000256" key="4">
    <source>
        <dbReference type="SAM" id="MobiDB-lite"/>
    </source>
</evidence>
<feature type="region of interest" description="Disordered" evidence="4">
    <location>
        <begin position="4323"/>
        <end position="4351"/>
    </location>
</feature>
<feature type="compositionally biased region" description="Basic residues" evidence="4">
    <location>
        <begin position="1"/>
        <end position="20"/>
    </location>
</feature>
<dbReference type="PROSITE" id="PS51420">
    <property type="entry name" value="RHO"/>
    <property type="match status" value="1"/>
</dbReference>
<dbReference type="SMART" id="SM00173">
    <property type="entry name" value="RAS"/>
    <property type="match status" value="1"/>
</dbReference>
<feature type="region of interest" description="Disordered" evidence="4">
    <location>
        <begin position="4372"/>
        <end position="4450"/>
    </location>
</feature>
<dbReference type="CDD" id="cd00154">
    <property type="entry name" value="Rab"/>
    <property type="match status" value="1"/>
</dbReference>
<feature type="region of interest" description="Disordered" evidence="4">
    <location>
        <begin position="639"/>
        <end position="677"/>
    </location>
</feature>
<evidence type="ECO:0000313" key="5">
    <source>
        <dbReference type="EMBL" id="KAG7326296.1"/>
    </source>
</evidence>
<proteinExistence type="predicted"/>
<feature type="region of interest" description="Disordered" evidence="4">
    <location>
        <begin position="4201"/>
        <end position="4246"/>
    </location>
</feature>
<feature type="compositionally biased region" description="Basic residues" evidence="4">
    <location>
        <begin position="2652"/>
        <end position="2669"/>
    </location>
</feature>
<feature type="compositionally biased region" description="Basic residues" evidence="4">
    <location>
        <begin position="104"/>
        <end position="115"/>
    </location>
</feature>
<reference evidence="5 6" key="1">
    <citation type="submission" date="2021-06" db="EMBL/GenBank/DDBJ databases">
        <title>Chromosome-level genome assembly of the red-tail catfish (Hemibagrus wyckioides).</title>
        <authorList>
            <person name="Shao F."/>
        </authorList>
    </citation>
    <scope>NUCLEOTIDE SEQUENCE [LARGE SCALE GENOMIC DNA]</scope>
    <source>
        <strain evidence="5">EC202008001</strain>
        <tissue evidence="5">Blood</tissue>
    </source>
</reference>
<name>A0A9D3NPI4_9TELE</name>
<dbReference type="PROSITE" id="PS51417">
    <property type="entry name" value="ARF"/>
    <property type="match status" value="1"/>
</dbReference>
<feature type="compositionally biased region" description="Polar residues" evidence="4">
    <location>
        <begin position="4232"/>
        <end position="4242"/>
    </location>
</feature>
<dbReference type="NCBIfam" id="TIGR00231">
    <property type="entry name" value="small_GTP"/>
    <property type="match status" value="1"/>
</dbReference>
<feature type="region of interest" description="Disordered" evidence="4">
    <location>
        <begin position="1829"/>
        <end position="1859"/>
    </location>
</feature>
<dbReference type="OrthoDB" id="8939361at2759"/>
<dbReference type="SMART" id="SM00175">
    <property type="entry name" value="RAB"/>
    <property type="match status" value="1"/>
</dbReference>
<feature type="compositionally biased region" description="Polar residues" evidence="4">
    <location>
        <begin position="4325"/>
        <end position="4343"/>
    </location>
</feature>
<feature type="compositionally biased region" description="Polar residues" evidence="4">
    <location>
        <begin position="1402"/>
        <end position="1413"/>
    </location>
</feature>
<feature type="compositionally biased region" description="Basic residues" evidence="4">
    <location>
        <begin position="2851"/>
        <end position="2868"/>
    </location>
</feature>
<evidence type="ECO:0000256" key="2">
    <source>
        <dbReference type="ARBA" id="ARBA00023134"/>
    </source>
</evidence>
<dbReference type="SMART" id="SM00177">
    <property type="entry name" value="ARF"/>
    <property type="match status" value="1"/>
</dbReference>
<feature type="region of interest" description="Disordered" evidence="4">
    <location>
        <begin position="137"/>
        <end position="180"/>
    </location>
</feature>
<feature type="compositionally biased region" description="Basic residues" evidence="4">
    <location>
        <begin position="2032"/>
        <end position="2049"/>
    </location>
</feature>
<feature type="compositionally biased region" description="Basic and acidic residues" evidence="4">
    <location>
        <begin position="704"/>
        <end position="714"/>
    </location>
</feature>
<dbReference type="Gene3D" id="3.40.50.300">
    <property type="entry name" value="P-loop containing nucleotide triphosphate hydrolases"/>
    <property type="match status" value="1"/>
</dbReference>
<sequence>MSSKKNKRSQKLGSSRRNKNRNRETEEKDNDDGFQDPGNEEHESEQSQFLTVSENQSSNEPSLVHQDQPVIACTNPSTSALEFSPQPQSQDIKNLLGQADITSKKRKMGSTRKGHRNFKFEGIYEDEAEYRVQISEGVSDELELPVEASIKEDGGKEDQTSLVDCAPSQSSEIESSTLQAAIQSKPIDNSSSELNQSKEAELSQNIIDDQSSSNVIIKDTQEGSHAEDIEQDELTGVQSASLINEHEHVTEDDKVATVILENVDSKASTEDENTADHCLEHTDENSQLTQESIYKSERTEVREDTEEYKEVSAAWDKTDNDSDKGLAAIKLKQTMVPDTNIVSPLNLKDQEIETFSEQILSHEFKVQVDSQTKCYREEQNDLFEAKCWTGESSADEDIAKKEVDMHYDEEKYSAMETEREVENDDMQSVNRSQLLFTKVSSTNMLDVDTASSIIPAETLYEETKISHQTCNLQHNNPGEFPTELDMQSKEGDCSEQMVEKVVKFSDVETEFVEEENNDIKEEINAGSTESFTKEDIVREDDEKAGMTTFMNELEMPSVITYTQDYAFTDQASMVVEEHGIESPDEKRTSPVHAYATSDSMELIHETQVTVDMEIYNPIAASLLHSDQLVIACTNPSTSVLELSPQPQSKDLGQAKVTGQRRKMGSTRKGNRNYKFGGIYEDEPEHRVQIGEGVNDEQEVPVETSIKEDGDKEDQTSLVDCAPSQSSENESFILQGKHLGFDTIRQNEDYSKNDEHQHFEAAIQSKPTDISSSKEAELSQNIIDDQSSSNFIIKDTQEGSHAEDIGQDELTGVQSASLINEHEHVTEDDKVATVQVDSQTKCYREEQNDLSEAICWTGKSSADEDIAKKEVDMHYNEEKYSAMGTEKEVENDDMQSVNCSQLLFTKVSSTSILDFVTESTLSPAETLYEETEISRQTCNLQHNNPGEFPTELDIQSKEGDCSEQMVEKVVKFSDIETELVEEENNDIKEEINTGSTESFTKEDIVRENDEKAGMTTFMNELEMPSVITYTQDYAFTDQASMVVEEHGIESPDKGGTSPYPTSNLMELISETKVKLDMPVYNPVAVPDQKQNMYEECQVYPTNTESEAEQFKGTFPIVYIEESRMVQDDSVAEIVGFSPSQKNEVDSSQKILTGHNSGGDQKIMKETVQVQNIEESTPASEDETLSFTAETCYPQSSESLSIKEFEAEKMDENVIKAVVVNENTNTSQEHNETSQYISTELVNTNQECGVLDRQDEETVIVENICGRVDNSHVELSDVAEHLVDTDVLKMQSRADVAVRNEEATWEGDKHGQPIPRKMGSIRRTLGGKKEEKDQEKDMYEEEKDMDFTERAPLFGPENGVIEKKKNDKKEEINAGPAEHFTTEAEYTQEYMYSEISSQAFSSSQTTIKPSSTENSDFQEEEEKSIENVEDRNVEIDTQTPKKKKFGSTRKPHGRHQPPAERKEREWTDLENAEEIKHPIIIQAATLNLLTEQSTMSEVTPNIHDSTVTTEQIQINTTEVETGTGGIDAPPVILSVEVDQINTVVSDEVSNAEGLTDIIEQKEQSGVHEEKELEVIHLDQQEMAPVITKIQDDVLIEHLSLADKAHCTESPDNECAYEVNVDYTCGPLELIPGTQILADMQMNRENIHTVVSDQDQNITQEQLENPTNRESEPEQLASISPLIQIQESKSSQVTAIKESVEFSNSGKRRKTGSTRKRLTWQIPGSDEEDKSEVIKENENIQEKTMEQNSTNTGVIKEENKDTKEDISAGSTENFSQQDITTACSQQYVLCELSTQTTDLGLTTVEYTSPATEHPDFREEDVNVENRNAEIQMQTQTKKKKKFGSTRRPHGKHQLHTEGEEGEWKDLENAEETEHQIITQPATSNLLTESQNTMSEVKPNIHDSTVTTEQLQIITTEEETGTGGIDAPPVILSVEADQINTVVSDEVSNAEGLTDIIGQKEQSGVHEEKDLEVIHLDEQKMAPVITKIQDDVLIEHLSLEDKAHGTDNECTNEVNVLSTCENVENRNAEIHMQTQTKKKKKFGSTRRPHGKHQLHAEGEEGEWKDLENAEETEHQIISQPATSNLLTESQTTMSEVKPNIHDSTVTTEQLQIITTEVETGTGGIDAPPVILSVEADQINTVVSDEMSNAEGLTDIIEQKEQSGVHEKKDSEVIHLDEQKMGPVITNIQDDNLIEHVSLAYKMNIEESPDNECTSEVSVHSTCGPVKLTPETQVLSDMQMHTENIHTVASDLDQNSTNTGVIKEENKDTKEDINSGPTENFTQEDITAACSQQYVLCELSTQTTDLGLTTVEYTSPATEHPDFREEDGNSIENVENRNAEIHMQTQTKKKKKFGSTRRPHGKHQLHTEGEEGEWKDLENAEETEHQIITQPATSNLLTESQTTMSEVKPNIHDSTVTTEQLQIITTEVETGTGGIDAPPVILSVEADQINTVVSDEVSNAEGLTDIIEQKEQSGVHKEKDSEVIHLDEQYMAPVITNIQDDNLIEHVSLAYKMNIEESPDNECTSEVSVHSTCGPVKLTPETQVLSDMQMHTENIHTVASDLDQNSTNTGVIKEENKDTKEDINSGPTENFTQEDITAACSQQYVLCELSTQTTDLGLTTVEYTSPATEHPDFREEDGNSIENVENRNAEIQMQTQTKKKKKFGSTRRPHGKHQLHTEGEEGEWKDLENAEETEHQIITQPATSDLLTESQTTMSEVTPNIHDSTVTTEQLQIITTEEETGTGGIDAPPVILSVEADQINTVVSDEVSNAEGLTDIIGQKEQSGVHEEKDLEVIHLDEQKMAPVITKIQDDVLIEHLSLEDKAHGTDNECTNEVNVLSTCENVENRNAEIHMQTQTKKKKKFGSTRRPHGKHQLHAEGEEGEWKDLENAEETEHQIISQPATSNLLTESQTTMSEVKPNIHDSTVTTEQLQIITTEVETGTGGIDAPPVILSVEADQINTVVSDEVSNAEGLTDIIEQKEQSGVHEKKDSEVIHLDEQKMGPVITNIQDDNLIEHLSLADKAHGTDNECASEGNVLSTCENVENRNEEIHMQTQPKKKKFGSTHKPHGKHQLHTEGEEGEWKDLENIENIEHQIITQPATSDLLTESQNTNTGVIKEENNDTKEDISAGPTENFSQEDITAACSQQYVLCELSTQTTDLGLTTGEYTSPATEHPDFREEDGNSIENVENRNAEIHMQTQTKKKKKFGSTRRPHGKHQLHTEGEEGEWKDLENAEETEHQIITQPATSNLLTESQTTMSEVKPNIHDSTVTTEQLQIITTEEETGTGGIDAPPVILSVEADQINTVVSDEVSNAEGLTDIIEQKEQSGVHKEKDSEVIHLDEQYMAPVITNIQDDNLIEHVSLAYKMNIEESPDNECTSEVSVHSTCGPVKLTPETQVLSDMQMHTENIHTVASDLDQNSTNTGVIKEENKDTKEDINSGPTENFTQEDITAACSQQYVLCELSTQTTDLGLTTVEYTSPATEHPDFREEDGNSIENVENRNAEIQMQTQTKKKKKFGSTRRPHGKHQLHTEGEEGEWKDLENIENIEHQIITQPATSDLLTESQNTNTGVIKEENNDTKEDISAGPTENFTQEDITAACSQQYVLCELSTQTTDLGLTTVEYTSPATEHPDFREEDGNSIENVENRNAEIQMQTQTKKKKKFGSTRRPHGKHQLHTEGEEGEWKDLENAEETEHQIITQPATSDLLTESQTTMSEVKPNIHDSTVTTEQLQIITTEVETGTGGIDAPPVILSVEADQINTVVSDEMSNAEGLTDIGQKEQSGVHEEKNLEVIHLDQQKMAPVITNIQDDVLIEHLSLEDKAHGTDNECTNEVNVLSTCVNVENRNAEIHMQTQTKKKKKFGSTRRPHGKHQLHTEGEEGEWKDLENAEETEHQIITQPATSDLLTESQTTMSEVKPNIHDSTVTTEQLQIITTEVETGTGGIDAPPVILSVEADQINTVVSDEMSNAEGLTDIIEQKEQSGVHEEKNLEVIHLDQQEMAPVITKIQDDVLIEHLSLADKAHGADNEYASEVNVLSTCENVENRNEEIHMQTQTKKKKKFGSTRRPHGKHQLHAEGEEEEWKDLENIEEIQNIDQAASSNLLTELQNAISELSVDTLVPSLRTEQDLGCVENANATQLAYPTHGQMELRPEAQARLDMPLVSEQYHTMFKEPLENQQNKESETEQFETTCPVVHMQELKLAPDDMARQSLGDSHSGRKRKIGSTRRSLRVVKEKENIQEQTTEESPPNSEKDHVQKMAYQLTTKISHQSMQTLSEPLNIIEHESENVDSICENLEEGQSKQEAWQRTTDINPRYAGNKDYLKLVSIEDTVNPESSSCDTKTSIQEYETQTPDKLEQSEGSLLSEIELYLNKSFENTLNTTALNPNPSELSEPTSQNPQIHMEQSSPARRRKMGSSRKVSRNKHSEKISNESRESEQENENLDRNIVQNSDPKRELKTVKETVMAEGTEDMTESSELTPEVQGLCQMNESSTQATEQAFPEGRRKFGTRRTAKASSGLGAFTHGDYESNQENTDIQVTKDDLRVSDPYFISEPESPPISHPDSETRPEIVEVRKAGGKDTNTSIEAGLVSLDSIVKPSTSVVSTGGRQKIDFEQWNEQIPDFGQTIYNIVLVGNSNVGKTSFIKRLQSGQFIRDYSATIGVDTFVHTVTFGSGTVKLYVWDTAGQERYHSITRQVFHKAQGLLLMYDITSPQSFHAVRAWISQIKENAPPDVILMLLGNKSDCETDREVQLQQGENLSNEYDIHFMECSVATGENVSESLKTLAWLLVKQGVRKEEEYTTLQPKPQNKKSGCC</sequence>
<keyword evidence="2" id="KW-0342">GTP-binding</keyword>
<dbReference type="PRINTS" id="PR00449">
    <property type="entry name" value="RASTRNSFRMNG"/>
</dbReference>
<evidence type="ECO:0000313" key="6">
    <source>
        <dbReference type="Proteomes" id="UP000824219"/>
    </source>
</evidence>
<feature type="compositionally biased region" description="Basic residues" evidence="4">
    <location>
        <begin position="658"/>
        <end position="671"/>
    </location>
</feature>
<feature type="compositionally biased region" description="Basic residues" evidence="4">
    <location>
        <begin position="3195"/>
        <end position="3212"/>
    </location>
</feature>
<feature type="compositionally biased region" description="Basic and acidic residues" evidence="4">
    <location>
        <begin position="1422"/>
        <end position="1432"/>
    </location>
</feature>
<dbReference type="PROSITE" id="PS51421">
    <property type="entry name" value="RAS"/>
    <property type="match status" value="1"/>
</dbReference>
<feature type="compositionally biased region" description="Basic residues" evidence="4">
    <location>
        <begin position="3849"/>
        <end position="3866"/>
    </location>
</feature>
<organism evidence="5 6">
    <name type="scientific">Hemibagrus wyckioides</name>
    <dbReference type="NCBI Taxonomy" id="337641"/>
    <lineage>
        <taxon>Eukaryota</taxon>
        <taxon>Metazoa</taxon>
        <taxon>Chordata</taxon>
        <taxon>Craniata</taxon>
        <taxon>Vertebrata</taxon>
        <taxon>Euteleostomi</taxon>
        <taxon>Actinopterygii</taxon>
        <taxon>Neopterygii</taxon>
        <taxon>Teleostei</taxon>
        <taxon>Ostariophysi</taxon>
        <taxon>Siluriformes</taxon>
        <taxon>Bagridae</taxon>
        <taxon>Hemibagrus</taxon>
    </lineage>
</organism>
<dbReference type="SMART" id="SM00176">
    <property type="entry name" value="RAN"/>
    <property type="match status" value="1"/>
</dbReference>
<feature type="compositionally biased region" description="Basic and acidic residues" evidence="4">
    <location>
        <begin position="4416"/>
        <end position="4429"/>
    </location>
</feature>
<dbReference type="FunFam" id="3.40.50.300:FF:001129">
    <property type="entry name" value="ras-related protein Rab-44 isoform X2"/>
    <property type="match status" value="1"/>
</dbReference>
<dbReference type="InterPro" id="IPR050227">
    <property type="entry name" value="Rab"/>
</dbReference>
<feature type="compositionally biased region" description="Polar residues" evidence="4">
    <location>
        <begin position="639"/>
        <end position="650"/>
    </location>
</feature>
<evidence type="ECO:0000256" key="3">
    <source>
        <dbReference type="ARBA" id="ARBA00023288"/>
    </source>
</evidence>
<feature type="compositionally biased region" description="Basic residues" evidence="4">
    <location>
        <begin position="4401"/>
        <end position="4415"/>
    </location>
</feature>
<feature type="region of interest" description="Disordered" evidence="4">
    <location>
        <begin position="3649"/>
        <end position="3677"/>
    </location>
</feature>
<feature type="region of interest" description="Disordered" evidence="4">
    <location>
        <begin position="3192"/>
        <end position="3220"/>
    </location>
</feature>
<feature type="region of interest" description="Disordered" evidence="4">
    <location>
        <begin position="4043"/>
        <end position="4073"/>
    </location>
</feature>
<comment type="caution">
    <text evidence="5">The sequence shown here is derived from an EMBL/GenBank/DDBJ whole genome shotgun (WGS) entry which is preliminary data.</text>
</comment>
<feature type="compositionally biased region" description="Basic residues" evidence="4">
    <location>
        <begin position="4048"/>
        <end position="4065"/>
    </location>
</feature>
<feature type="region of interest" description="Disordered" evidence="4">
    <location>
        <begin position="4484"/>
        <end position="4526"/>
    </location>
</feature>
<feature type="compositionally biased region" description="Basic and acidic residues" evidence="4">
    <location>
        <begin position="1358"/>
        <end position="1370"/>
    </location>
</feature>